<gene>
    <name evidence="1" type="ORF">L1987_33049</name>
</gene>
<organism evidence="1 2">
    <name type="scientific">Smallanthus sonchifolius</name>
    <dbReference type="NCBI Taxonomy" id="185202"/>
    <lineage>
        <taxon>Eukaryota</taxon>
        <taxon>Viridiplantae</taxon>
        <taxon>Streptophyta</taxon>
        <taxon>Embryophyta</taxon>
        <taxon>Tracheophyta</taxon>
        <taxon>Spermatophyta</taxon>
        <taxon>Magnoliopsida</taxon>
        <taxon>eudicotyledons</taxon>
        <taxon>Gunneridae</taxon>
        <taxon>Pentapetalae</taxon>
        <taxon>asterids</taxon>
        <taxon>campanulids</taxon>
        <taxon>Asterales</taxon>
        <taxon>Asteraceae</taxon>
        <taxon>Asteroideae</taxon>
        <taxon>Heliantheae alliance</taxon>
        <taxon>Millerieae</taxon>
        <taxon>Smallanthus</taxon>
    </lineage>
</organism>
<dbReference type="Proteomes" id="UP001056120">
    <property type="component" value="Linkage Group LG11"/>
</dbReference>
<name>A0ACB9HRC8_9ASTR</name>
<comment type="caution">
    <text evidence="1">The sequence shown here is derived from an EMBL/GenBank/DDBJ whole genome shotgun (WGS) entry which is preliminary data.</text>
</comment>
<dbReference type="EMBL" id="CM042028">
    <property type="protein sequence ID" value="KAI3797786.1"/>
    <property type="molecule type" value="Genomic_DNA"/>
</dbReference>
<proteinExistence type="predicted"/>
<evidence type="ECO:0000313" key="2">
    <source>
        <dbReference type="Proteomes" id="UP001056120"/>
    </source>
</evidence>
<reference evidence="1 2" key="2">
    <citation type="journal article" date="2022" name="Mol. Ecol. Resour.">
        <title>The genomes of chicory, endive, great burdock and yacon provide insights into Asteraceae paleo-polyploidization history and plant inulin production.</title>
        <authorList>
            <person name="Fan W."/>
            <person name="Wang S."/>
            <person name="Wang H."/>
            <person name="Wang A."/>
            <person name="Jiang F."/>
            <person name="Liu H."/>
            <person name="Zhao H."/>
            <person name="Xu D."/>
            <person name="Zhang Y."/>
        </authorList>
    </citation>
    <scope>NUCLEOTIDE SEQUENCE [LARGE SCALE GENOMIC DNA]</scope>
    <source>
        <strain evidence="2">cv. Yunnan</strain>
        <tissue evidence="1">Leaves</tissue>
    </source>
</reference>
<reference evidence="2" key="1">
    <citation type="journal article" date="2022" name="Mol. Ecol. Resour.">
        <title>The genomes of chicory, endive, great burdock and yacon provide insights into Asteraceae palaeo-polyploidization history and plant inulin production.</title>
        <authorList>
            <person name="Fan W."/>
            <person name="Wang S."/>
            <person name="Wang H."/>
            <person name="Wang A."/>
            <person name="Jiang F."/>
            <person name="Liu H."/>
            <person name="Zhao H."/>
            <person name="Xu D."/>
            <person name="Zhang Y."/>
        </authorList>
    </citation>
    <scope>NUCLEOTIDE SEQUENCE [LARGE SCALE GENOMIC DNA]</scope>
    <source>
        <strain evidence="2">cv. Yunnan</strain>
    </source>
</reference>
<protein>
    <submittedName>
        <fullName evidence="1">Uncharacterized protein</fullName>
    </submittedName>
</protein>
<evidence type="ECO:0000313" key="1">
    <source>
        <dbReference type="EMBL" id="KAI3797786.1"/>
    </source>
</evidence>
<accession>A0ACB9HRC8</accession>
<keyword evidence="2" id="KW-1185">Reference proteome</keyword>
<sequence>MRTTIQRFGVRCVGNPTTLKIVQILKRYPTEQQDDPFQVQESKVVTPTSLVGSSDSKEQEPSSFTSMDQLEVRLDDSEEMVTTSLQSLHDFSEGLESGVPITLETTLYEEPDCETNIQKEIMQEEVFTNKQMTMVRPLSCNSDS</sequence>